<organism evidence="1 2">
    <name type="scientific">Hyphomonas atlantica</name>
    <dbReference type="NCBI Taxonomy" id="1280948"/>
    <lineage>
        <taxon>Bacteria</taxon>
        <taxon>Pseudomonadati</taxon>
        <taxon>Pseudomonadota</taxon>
        <taxon>Alphaproteobacteria</taxon>
        <taxon>Hyphomonadales</taxon>
        <taxon>Hyphomonadaceae</taxon>
        <taxon>Hyphomonas</taxon>
    </lineage>
</organism>
<name>A0A059E337_9PROT</name>
<comment type="caution">
    <text evidence="1">The sequence shown here is derived from an EMBL/GenBank/DDBJ whole genome shotgun (WGS) entry which is preliminary data.</text>
</comment>
<sequence>MGEAPSSGYLTVLSIEALFECLDHHDMLPACQNLELKD</sequence>
<proteinExistence type="predicted"/>
<dbReference type="AlphaFoldDB" id="A0A059E337"/>
<keyword evidence="2" id="KW-1185">Reference proteome</keyword>
<reference evidence="1 2" key="1">
    <citation type="journal article" date="2014" name="Antonie Van Leeuwenhoek">
        <title>Hyphomonas beringensis sp. nov. and Hyphomonas chukchiensis sp. nov., isolated from surface seawater of the Bering Sea and Chukchi Sea.</title>
        <authorList>
            <person name="Li C."/>
            <person name="Lai Q."/>
            <person name="Li G."/>
            <person name="Dong C."/>
            <person name="Wang J."/>
            <person name="Liao Y."/>
            <person name="Shao Z."/>
        </authorList>
    </citation>
    <scope>NUCLEOTIDE SEQUENCE [LARGE SCALE GENOMIC DNA]</scope>
    <source>
        <strain evidence="1 2">22II1-22F38</strain>
    </source>
</reference>
<accession>A0A059E337</accession>
<gene>
    <name evidence="1" type="ORF">HY36_16315</name>
</gene>
<evidence type="ECO:0000313" key="1">
    <source>
        <dbReference type="EMBL" id="KCZ62053.1"/>
    </source>
</evidence>
<dbReference type="EMBL" id="AWFH01000011">
    <property type="protein sequence ID" value="KCZ62053.1"/>
    <property type="molecule type" value="Genomic_DNA"/>
</dbReference>
<dbReference type="STRING" id="1280948.HY36_16315"/>
<dbReference type="PATRIC" id="fig|1280948.3.peg.1486"/>
<dbReference type="Proteomes" id="UP000024547">
    <property type="component" value="Unassembled WGS sequence"/>
</dbReference>
<protein>
    <submittedName>
        <fullName evidence="1">Uncharacterized protein</fullName>
    </submittedName>
</protein>
<evidence type="ECO:0000313" key="2">
    <source>
        <dbReference type="Proteomes" id="UP000024547"/>
    </source>
</evidence>